<evidence type="ECO:0000313" key="4">
    <source>
        <dbReference type="EMBL" id="GAA4861829.1"/>
    </source>
</evidence>
<proteinExistence type="predicted"/>
<evidence type="ECO:0000256" key="2">
    <source>
        <dbReference type="ARBA" id="ARBA00023136"/>
    </source>
</evidence>
<accession>A0ABP9DWJ9</accession>
<evidence type="ECO:0000256" key="3">
    <source>
        <dbReference type="SAM" id="SignalP"/>
    </source>
</evidence>
<keyword evidence="3" id="KW-0732">Signal</keyword>
<reference evidence="5" key="1">
    <citation type="journal article" date="2019" name="Int. J. Syst. Evol. Microbiol.">
        <title>The Global Catalogue of Microorganisms (GCM) 10K type strain sequencing project: providing services to taxonomists for standard genome sequencing and annotation.</title>
        <authorList>
            <consortium name="The Broad Institute Genomics Platform"/>
            <consortium name="The Broad Institute Genome Sequencing Center for Infectious Disease"/>
            <person name="Wu L."/>
            <person name="Ma J."/>
        </authorList>
    </citation>
    <scope>NUCLEOTIDE SEQUENCE [LARGE SCALE GENOMIC DNA]</scope>
    <source>
        <strain evidence="5">JCM 18392</strain>
    </source>
</reference>
<sequence>MKRLSASILALGLAAAVGTASAQSGYHNYQPTVDRYGQAYGAQYDYARVVRVDPVFDSRSGYGTPTAGQRCYSRQDGYYAGSDPYNDRNYGRDDGYYGSGTYGRSDGYYGNDPYRRDAGSQTGRTVATVVGGLVGAVVGSKVGGGSARYATSALGSVVGGMAGREIYEASQRNRYPRQGNVTVCDPVPVGSGGGYYPANDGYGGGVRAYDVTYEYAGRRYTTRTNYHPGDRIRVRVDVRPE</sequence>
<gene>
    <name evidence="4" type="ORF">GCM10023332_12290</name>
</gene>
<dbReference type="PANTHER" id="PTHR35603:SF2">
    <property type="entry name" value="OUTER MEMBRANE LIPOPROTEIN"/>
    <property type="match status" value="1"/>
</dbReference>
<organism evidence="4 5">
    <name type="scientific">Luteimonas vadosa</name>
    <dbReference type="NCBI Taxonomy" id="1165507"/>
    <lineage>
        <taxon>Bacteria</taxon>
        <taxon>Pseudomonadati</taxon>
        <taxon>Pseudomonadota</taxon>
        <taxon>Gammaproteobacteria</taxon>
        <taxon>Lysobacterales</taxon>
        <taxon>Lysobacteraceae</taxon>
        <taxon>Luteimonas</taxon>
    </lineage>
</organism>
<protein>
    <submittedName>
        <fullName evidence="4">Glycine zipper 2TM domain-containing protein</fullName>
    </submittedName>
</protein>
<comment type="caution">
    <text evidence="4">The sequence shown here is derived from an EMBL/GenBank/DDBJ whole genome shotgun (WGS) entry which is preliminary data.</text>
</comment>
<feature type="chain" id="PRO_5045707746" evidence="3">
    <location>
        <begin position="23"/>
        <end position="241"/>
    </location>
</feature>
<dbReference type="InterPro" id="IPR051407">
    <property type="entry name" value="Bact_OM_lipoprot/Surf_antigen"/>
</dbReference>
<keyword evidence="5" id="KW-1185">Reference proteome</keyword>
<name>A0ABP9DWJ9_9GAMM</name>
<evidence type="ECO:0000313" key="5">
    <source>
        <dbReference type="Proteomes" id="UP001501323"/>
    </source>
</evidence>
<dbReference type="EMBL" id="BAABJY010000002">
    <property type="protein sequence ID" value="GAA4861829.1"/>
    <property type="molecule type" value="Genomic_DNA"/>
</dbReference>
<dbReference type="RefSeq" id="WP_345294649.1">
    <property type="nucleotide sequence ID" value="NZ_BAABJY010000002.1"/>
</dbReference>
<dbReference type="PANTHER" id="PTHR35603">
    <property type="match status" value="1"/>
</dbReference>
<comment type="subcellular location">
    <subcellularLocation>
        <location evidence="1">Membrane</location>
    </subcellularLocation>
</comment>
<keyword evidence="2" id="KW-0472">Membrane</keyword>
<evidence type="ECO:0000256" key="1">
    <source>
        <dbReference type="ARBA" id="ARBA00004370"/>
    </source>
</evidence>
<dbReference type="Proteomes" id="UP001501323">
    <property type="component" value="Unassembled WGS sequence"/>
</dbReference>
<feature type="signal peptide" evidence="3">
    <location>
        <begin position="1"/>
        <end position="22"/>
    </location>
</feature>